<dbReference type="CDD" id="cd00086">
    <property type="entry name" value="homeodomain"/>
    <property type="match status" value="1"/>
</dbReference>
<evidence type="ECO:0000259" key="6">
    <source>
        <dbReference type="PROSITE" id="PS50071"/>
    </source>
</evidence>
<gene>
    <name evidence="7" type="primary">TDEL0C07000</name>
    <name evidence="7" type="ORF">TDEL_0C07000</name>
</gene>
<dbReference type="RefSeq" id="XP_003680800.1">
    <property type="nucleotide sequence ID" value="XM_003680752.1"/>
</dbReference>
<evidence type="ECO:0000313" key="8">
    <source>
        <dbReference type="Proteomes" id="UP000005627"/>
    </source>
</evidence>
<dbReference type="InParanoid" id="G8ZQV2"/>
<keyword evidence="2 4" id="KW-0371">Homeobox</keyword>
<sequence length="237" mass="27587">MTTKIPINLLLNPQQHDDKKEKKDKSESCSKLRGTRVTQHKREADELFFKLSNGIGKPEFELRCELKKVLSSLKVVTTNGKLEENGELLLRTTFQLSKTLSVVLSEFKKVEESNIQFHKSRDWDSERKETNLRCKVPNFEIVPLNTKQDYSTGKRHRGHRLPSEKVEKLELWFNQNISKPYLNQRALRTLVHETSLSPIQIKNWLSNRRRKKKSAGIADTISDLLFTKKNSKTDTKV</sequence>
<feature type="domain" description="Homeobox" evidence="6">
    <location>
        <begin position="152"/>
        <end position="215"/>
    </location>
</feature>
<accession>G8ZQV2</accession>
<dbReference type="Pfam" id="PF05920">
    <property type="entry name" value="Homeobox_KN"/>
    <property type="match status" value="1"/>
</dbReference>
<dbReference type="InterPro" id="IPR009057">
    <property type="entry name" value="Homeodomain-like_sf"/>
</dbReference>
<protein>
    <recommendedName>
        <fullName evidence="6">Homeobox domain-containing protein</fullName>
    </recommendedName>
</protein>
<dbReference type="GeneID" id="11502006"/>
<evidence type="ECO:0000256" key="1">
    <source>
        <dbReference type="ARBA" id="ARBA00023125"/>
    </source>
</evidence>
<comment type="subcellular location">
    <subcellularLocation>
        <location evidence="4">Nucleus</location>
    </subcellularLocation>
</comment>
<dbReference type="SUPFAM" id="SSF46689">
    <property type="entry name" value="Homeodomain-like"/>
    <property type="match status" value="1"/>
</dbReference>
<dbReference type="GO" id="GO:0005634">
    <property type="term" value="C:nucleus"/>
    <property type="evidence" value="ECO:0007669"/>
    <property type="project" value="UniProtKB-SubCell"/>
</dbReference>
<feature type="compositionally biased region" description="Basic and acidic residues" evidence="5">
    <location>
        <begin position="15"/>
        <end position="30"/>
    </location>
</feature>
<evidence type="ECO:0000256" key="3">
    <source>
        <dbReference type="ARBA" id="ARBA00023242"/>
    </source>
</evidence>
<evidence type="ECO:0000256" key="5">
    <source>
        <dbReference type="SAM" id="MobiDB-lite"/>
    </source>
</evidence>
<feature type="region of interest" description="Disordered" evidence="5">
    <location>
        <begin position="1"/>
        <end position="36"/>
    </location>
</feature>
<keyword evidence="8" id="KW-1185">Reference proteome</keyword>
<proteinExistence type="predicted"/>
<dbReference type="Proteomes" id="UP000005627">
    <property type="component" value="Chromosome 3"/>
</dbReference>
<dbReference type="FunCoup" id="G8ZQV2">
    <property type="interactions" value="225"/>
</dbReference>
<dbReference type="SMART" id="SM00389">
    <property type="entry name" value="HOX"/>
    <property type="match status" value="1"/>
</dbReference>
<evidence type="ECO:0000256" key="4">
    <source>
        <dbReference type="PROSITE-ProRule" id="PRU00108"/>
    </source>
</evidence>
<dbReference type="InterPro" id="IPR008422">
    <property type="entry name" value="KN_HD"/>
</dbReference>
<evidence type="ECO:0000313" key="7">
    <source>
        <dbReference type="EMBL" id="CCE91589.1"/>
    </source>
</evidence>
<dbReference type="KEGG" id="tdl:TDEL_0C07000"/>
<dbReference type="OrthoDB" id="4069986at2759"/>
<organism evidence="7 8">
    <name type="scientific">Torulaspora delbrueckii</name>
    <name type="common">Yeast</name>
    <name type="synonym">Candida colliculosa</name>
    <dbReference type="NCBI Taxonomy" id="4950"/>
    <lineage>
        <taxon>Eukaryota</taxon>
        <taxon>Fungi</taxon>
        <taxon>Dikarya</taxon>
        <taxon>Ascomycota</taxon>
        <taxon>Saccharomycotina</taxon>
        <taxon>Saccharomycetes</taxon>
        <taxon>Saccharomycetales</taxon>
        <taxon>Saccharomycetaceae</taxon>
        <taxon>Torulaspora</taxon>
    </lineage>
</organism>
<feature type="DNA-binding region" description="Homeobox" evidence="4">
    <location>
        <begin position="154"/>
        <end position="216"/>
    </location>
</feature>
<dbReference type="EMBL" id="HE616744">
    <property type="protein sequence ID" value="CCE91589.1"/>
    <property type="molecule type" value="Genomic_DNA"/>
</dbReference>
<evidence type="ECO:0000256" key="2">
    <source>
        <dbReference type="ARBA" id="ARBA00023155"/>
    </source>
</evidence>
<dbReference type="GO" id="GO:0003677">
    <property type="term" value="F:DNA binding"/>
    <property type="evidence" value="ECO:0007669"/>
    <property type="project" value="UniProtKB-UniRule"/>
</dbReference>
<dbReference type="eggNOG" id="KOG0773">
    <property type="taxonomic scope" value="Eukaryota"/>
</dbReference>
<dbReference type="InterPro" id="IPR001356">
    <property type="entry name" value="HD"/>
</dbReference>
<keyword evidence="3 4" id="KW-0539">Nucleus</keyword>
<keyword evidence="1 4" id="KW-0238">DNA-binding</keyword>
<dbReference type="PROSITE" id="PS50071">
    <property type="entry name" value="HOMEOBOX_2"/>
    <property type="match status" value="1"/>
</dbReference>
<dbReference type="HOGENOM" id="CLU_091806_1_0_1"/>
<dbReference type="AlphaFoldDB" id="G8ZQV2"/>
<dbReference type="GO" id="GO:0006355">
    <property type="term" value="P:regulation of DNA-templated transcription"/>
    <property type="evidence" value="ECO:0007669"/>
    <property type="project" value="InterPro"/>
</dbReference>
<dbReference type="STRING" id="1076872.G8ZQV2"/>
<reference evidence="7 8" key="1">
    <citation type="journal article" date="2011" name="Proc. Natl. Acad. Sci. U.S.A.">
        <title>Evolutionary erosion of yeast sex chromosomes by mating-type switching accidents.</title>
        <authorList>
            <person name="Gordon J.L."/>
            <person name="Armisen D."/>
            <person name="Proux-Wera E."/>
            <person name="Oheigeartaigh S.S."/>
            <person name="Byrne K.P."/>
            <person name="Wolfe K.H."/>
        </authorList>
    </citation>
    <scope>NUCLEOTIDE SEQUENCE [LARGE SCALE GENOMIC DNA]</scope>
    <source>
        <strain evidence="8">ATCC 10662 / CBS 1146 / NBRC 0425 / NCYC 2629 / NRRL Y-866</strain>
    </source>
</reference>
<name>G8ZQV2_TORDE</name>
<dbReference type="Gene3D" id="1.10.10.60">
    <property type="entry name" value="Homeodomain-like"/>
    <property type="match status" value="1"/>
</dbReference>